<feature type="domain" description="Flavodoxin-like" evidence="3">
    <location>
        <begin position="4"/>
        <end position="192"/>
    </location>
</feature>
<name>A0A1G4IQ46_9SACH</name>
<dbReference type="InterPro" id="IPR029039">
    <property type="entry name" value="Flavoprotein-like_sf"/>
</dbReference>
<dbReference type="OrthoDB" id="504689at2759"/>
<accession>A0A1G4IQ46</accession>
<dbReference type="PROSITE" id="PS50902">
    <property type="entry name" value="FLAVODOXIN_LIKE"/>
    <property type="match status" value="1"/>
</dbReference>
<comment type="similarity">
    <text evidence="1">Belongs to the WrbA family.</text>
</comment>
<dbReference type="GO" id="GO:0003955">
    <property type="term" value="F:NAD(P)H dehydrogenase (quinone) activity"/>
    <property type="evidence" value="ECO:0007669"/>
    <property type="project" value="InterPro"/>
</dbReference>
<dbReference type="GO" id="GO:0016020">
    <property type="term" value="C:membrane"/>
    <property type="evidence" value="ECO:0007669"/>
    <property type="project" value="TreeGrafter"/>
</dbReference>
<organism evidence="4 5">
    <name type="scientific">Lachancea mirantina</name>
    <dbReference type="NCBI Taxonomy" id="1230905"/>
    <lineage>
        <taxon>Eukaryota</taxon>
        <taxon>Fungi</taxon>
        <taxon>Dikarya</taxon>
        <taxon>Ascomycota</taxon>
        <taxon>Saccharomycotina</taxon>
        <taxon>Saccharomycetes</taxon>
        <taxon>Saccharomycetales</taxon>
        <taxon>Saccharomycetaceae</taxon>
        <taxon>Lachancea</taxon>
    </lineage>
</organism>
<keyword evidence="5" id="KW-1185">Reference proteome</keyword>
<feature type="compositionally biased region" description="Basic and acidic residues" evidence="2">
    <location>
        <begin position="235"/>
        <end position="245"/>
    </location>
</feature>
<dbReference type="FunFam" id="3.40.50.360:FF:000001">
    <property type="entry name" value="NAD(P)H dehydrogenase (Quinone) FQR1-like"/>
    <property type="match status" value="1"/>
</dbReference>
<feature type="region of interest" description="Disordered" evidence="2">
    <location>
        <begin position="218"/>
        <end position="245"/>
    </location>
</feature>
<protein>
    <submittedName>
        <fullName evidence="4">LAMI_0A06062g1_1</fullName>
    </submittedName>
</protein>
<dbReference type="Proteomes" id="UP000191024">
    <property type="component" value="Chromosome A"/>
</dbReference>
<evidence type="ECO:0000313" key="5">
    <source>
        <dbReference type="Proteomes" id="UP000191024"/>
    </source>
</evidence>
<gene>
    <name evidence="4" type="ORF">LAMI_0A06062G</name>
</gene>
<dbReference type="EMBL" id="LT598462">
    <property type="protein sequence ID" value="SCU78808.1"/>
    <property type="molecule type" value="Genomic_DNA"/>
</dbReference>
<evidence type="ECO:0000256" key="1">
    <source>
        <dbReference type="ARBA" id="ARBA00006961"/>
    </source>
</evidence>
<evidence type="ECO:0000313" key="4">
    <source>
        <dbReference type="EMBL" id="SCU78808.1"/>
    </source>
</evidence>
<dbReference type="AlphaFoldDB" id="A0A1G4IQ46"/>
<dbReference type="GO" id="GO:0010181">
    <property type="term" value="F:FMN binding"/>
    <property type="evidence" value="ECO:0007669"/>
    <property type="project" value="InterPro"/>
</dbReference>
<feature type="compositionally biased region" description="Basic and acidic residues" evidence="2">
    <location>
        <begin position="218"/>
        <end position="227"/>
    </location>
</feature>
<dbReference type="PANTHER" id="PTHR30546:SF23">
    <property type="entry name" value="FLAVOPROTEIN-LIKE PROTEIN YCP4-RELATED"/>
    <property type="match status" value="1"/>
</dbReference>
<dbReference type="Pfam" id="PF03358">
    <property type="entry name" value="FMN_red"/>
    <property type="match status" value="1"/>
</dbReference>
<sequence length="251" mass="26818">MVKIAIITYSLYGHIDTLAAAVQKGIEAAGGKADLFRVEETLPEEVLEKLSAPAKPDIPIATTETLESYDAFLFGVPTRYGNIPAQWSAFWDQTGGLWVKGALAGKSAGIFVSTGTYGGGQELTAKSCLSYLVHHGIIFVPLGYRDVFAEVANIEEVHGGSPWGAGTLAGGDGSRTPSELELRIAEKQGLYFYQTVKDFPPSRAKVAAKAAEKKKAAEAAKKAEAQRAKSAPATNEKEKDKKSKFDCCVVM</sequence>
<dbReference type="InterPro" id="IPR010089">
    <property type="entry name" value="Flavoprotein_WrbA-like"/>
</dbReference>
<dbReference type="InterPro" id="IPR008254">
    <property type="entry name" value="Flavodoxin/NO_synth"/>
</dbReference>
<evidence type="ECO:0000256" key="2">
    <source>
        <dbReference type="SAM" id="MobiDB-lite"/>
    </source>
</evidence>
<dbReference type="GO" id="GO:0160020">
    <property type="term" value="P:positive regulation of ferroptosis"/>
    <property type="evidence" value="ECO:0007669"/>
    <property type="project" value="UniProtKB-ARBA"/>
</dbReference>
<evidence type="ECO:0000259" key="3">
    <source>
        <dbReference type="PROSITE" id="PS50902"/>
    </source>
</evidence>
<proteinExistence type="inferred from homology"/>
<dbReference type="Gene3D" id="3.40.50.360">
    <property type="match status" value="1"/>
</dbReference>
<dbReference type="SUPFAM" id="SSF52218">
    <property type="entry name" value="Flavoproteins"/>
    <property type="match status" value="1"/>
</dbReference>
<dbReference type="PANTHER" id="PTHR30546">
    <property type="entry name" value="FLAVODOXIN-RELATED PROTEIN WRBA-RELATED"/>
    <property type="match status" value="1"/>
</dbReference>
<dbReference type="NCBIfam" id="TIGR01755">
    <property type="entry name" value="flav_wrbA"/>
    <property type="match status" value="1"/>
</dbReference>
<dbReference type="NCBIfam" id="NF002999">
    <property type="entry name" value="PRK03767.1"/>
    <property type="match status" value="1"/>
</dbReference>
<reference evidence="4 5" key="1">
    <citation type="submission" date="2016-03" db="EMBL/GenBank/DDBJ databases">
        <authorList>
            <person name="Devillers H."/>
        </authorList>
    </citation>
    <scope>NUCLEOTIDE SEQUENCE [LARGE SCALE GENOMIC DNA]</scope>
    <source>
        <strain evidence="4">CBS 11717</strain>
    </source>
</reference>
<dbReference type="GO" id="GO:0032126">
    <property type="term" value="C:eisosome"/>
    <property type="evidence" value="ECO:0007669"/>
    <property type="project" value="UniProtKB-ARBA"/>
</dbReference>
<dbReference type="STRING" id="1230905.A0A1G4IQ46"/>
<dbReference type="InterPro" id="IPR005025">
    <property type="entry name" value="FMN_Rdtase-like_dom"/>
</dbReference>